<dbReference type="RefSeq" id="WP_077478765.1">
    <property type="nucleotide sequence ID" value="NZ_MLHL01000072.1"/>
</dbReference>
<evidence type="ECO:0000259" key="2">
    <source>
        <dbReference type="Pfam" id="PF13018"/>
    </source>
</evidence>
<dbReference type="EMBL" id="MLHL01000072">
    <property type="protein sequence ID" value="OOF46439.1"/>
    <property type="molecule type" value="Genomic_DNA"/>
</dbReference>
<dbReference type="OrthoDB" id="5691065at2"/>
<feature type="compositionally biased region" description="Polar residues" evidence="1">
    <location>
        <begin position="108"/>
        <end position="119"/>
    </location>
</feature>
<reference evidence="3 4" key="1">
    <citation type="submission" date="2016-10" db="EMBL/GenBank/DDBJ databases">
        <title>Rodentibacter gen. nov. and new species.</title>
        <authorList>
            <person name="Christensen H."/>
        </authorList>
    </citation>
    <scope>NUCLEOTIDE SEQUENCE [LARGE SCALE GENOMIC DNA]</scope>
    <source>
        <strain evidence="3 4">H1987082031</strain>
    </source>
</reference>
<organism evidence="3 4">
    <name type="scientific">Rodentibacter trehalosifermentans</name>
    <dbReference type="NCBI Taxonomy" id="1908263"/>
    <lineage>
        <taxon>Bacteria</taxon>
        <taxon>Pseudomonadati</taxon>
        <taxon>Pseudomonadota</taxon>
        <taxon>Gammaproteobacteria</taxon>
        <taxon>Pasteurellales</taxon>
        <taxon>Pasteurellaceae</taxon>
        <taxon>Rodentibacter</taxon>
    </lineage>
</organism>
<proteinExistence type="predicted"/>
<gene>
    <name evidence="3" type="ORF">BKK52_11550</name>
</gene>
<dbReference type="AlphaFoldDB" id="A0A1V3IVW5"/>
<feature type="region of interest" description="Disordered" evidence="1">
    <location>
        <begin position="99"/>
        <end position="128"/>
    </location>
</feature>
<accession>A0A1V3IVW5</accession>
<name>A0A1V3IVW5_9PAST</name>
<evidence type="ECO:0000313" key="3">
    <source>
        <dbReference type="EMBL" id="OOF46439.1"/>
    </source>
</evidence>
<evidence type="ECO:0000313" key="4">
    <source>
        <dbReference type="Proteomes" id="UP000189161"/>
    </source>
</evidence>
<evidence type="ECO:0000256" key="1">
    <source>
        <dbReference type="SAM" id="MobiDB-lite"/>
    </source>
</evidence>
<comment type="caution">
    <text evidence="3">The sequence shown here is derived from an EMBL/GenBank/DDBJ whole genome shotgun (WGS) entry which is preliminary data.</text>
</comment>
<dbReference type="InterPro" id="IPR024973">
    <property type="entry name" value="ESPR"/>
</dbReference>
<feature type="domain" description="ESPR" evidence="2">
    <location>
        <begin position="1"/>
        <end position="34"/>
    </location>
</feature>
<sequence>MNKIFKVIFNHTTQTWTAVSELAKGHCKSSSKNTIEVSDERKNSASSLSGIKTIAITSAMMMAVVPSAFAVTAGVEAIKWTSGEGTGIAGGDANGDTNAIAIGRYNPKNENTPTDSNNPKNPPARAWAPGAISIGTDSQVGAQAKDENARGGIAIGFDATTLGKRGVAIGASSKVSGEGGYCAWWNSKCNR</sequence>
<protein>
    <recommendedName>
        <fullName evidence="2">ESPR domain-containing protein</fullName>
    </recommendedName>
</protein>
<dbReference type="Pfam" id="PF13018">
    <property type="entry name" value="ESPR"/>
    <property type="match status" value="1"/>
</dbReference>
<keyword evidence="4" id="KW-1185">Reference proteome</keyword>
<dbReference type="Proteomes" id="UP000189161">
    <property type="component" value="Unassembled WGS sequence"/>
</dbReference>